<dbReference type="Proteomes" id="UP000532936">
    <property type="component" value="Unassembled WGS sequence"/>
</dbReference>
<reference evidence="1 2" key="1">
    <citation type="submission" date="2020-08" db="EMBL/GenBank/DDBJ databases">
        <title>Genomic Encyclopedia of Type Strains, Phase IV (KMG-IV): sequencing the most valuable type-strain genomes for metagenomic binning, comparative biology and taxonomic classification.</title>
        <authorList>
            <person name="Goeker M."/>
        </authorList>
    </citation>
    <scope>NUCLEOTIDE SEQUENCE [LARGE SCALE GENOMIC DNA]</scope>
    <source>
        <strain evidence="1 2">DSM 14878</strain>
    </source>
</reference>
<evidence type="ECO:0000313" key="1">
    <source>
        <dbReference type="EMBL" id="MBB3870503.1"/>
    </source>
</evidence>
<dbReference type="EMBL" id="JACIDA010000001">
    <property type="protein sequence ID" value="MBB3870503.1"/>
    <property type="molecule type" value="Genomic_DNA"/>
</dbReference>
<protein>
    <submittedName>
        <fullName evidence="1">Uncharacterized protein</fullName>
    </submittedName>
</protein>
<proteinExistence type="predicted"/>
<comment type="caution">
    <text evidence="1">The sequence shown here is derived from an EMBL/GenBank/DDBJ whole genome shotgun (WGS) entry which is preliminary data.</text>
</comment>
<gene>
    <name evidence="1" type="ORF">GGR11_000017</name>
</gene>
<name>A0A7W6A4F0_9CAUL</name>
<evidence type="ECO:0000313" key="2">
    <source>
        <dbReference type="Proteomes" id="UP000532936"/>
    </source>
</evidence>
<dbReference type="AlphaFoldDB" id="A0A7W6A4F0"/>
<sequence length="136" mass="14511">MSALQYRRLNSDEADQAYVLAHMANPSLTLESWRAVVDSAPAVGGVIAAVANDCVRAILAYSISTTSSGERQFMVDTLAAFDLLRPEKLIEPLVAAACDLARKGCSSIGLSSRIDSPGYDAVMRQISDAAVLHRVI</sequence>
<organism evidence="1 2">
    <name type="scientific">Brevundimonas mediterranea</name>
    <dbReference type="NCBI Taxonomy" id="74329"/>
    <lineage>
        <taxon>Bacteria</taxon>
        <taxon>Pseudomonadati</taxon>
        <taxon>Pseudomonadota</taxon>
        <taxon>Alphaproteobacteria</taxon>
        <taxon>Caulobacterales</taxon>
        <taxon>Caulobacteraceae</taxon>
        <taxon>Brevundimonas</taxon>
    </lineage>
</organism>
<dbReference type="RefSeq" id="WP_183194779.1">
    <property type="nucleotide sequence ID" value="NZ_JACIDA010000001.1"/>
</dbReference>
<accession>A0A7W6A4F0</accession>